<keyword evidence="1" id="KW-0812">Transmembrane</keyword>
<dbReference type="AlphaFoldDB" id="A0A914X1I0"/>
<sequence length="135" mass="15387">MLEATKRVFLAVSAAMAIGYVYYDPDINPLAKTFFKIVPTFQHGELVAPLVGTAIAKTLLAFFIYSYVYNRNDSLWQLVRMASDLTFMSALLQFTHYLWTPTDLRVLGINTLYDLIITVVISIIVGYKRFHVKVI</sequence>
<name>A0A914X1I0_9BILA</name>
<dbReference type="Proteomes" id="UP000887566">
    <property type="component" value="Unplaced"/>
</dbReference>
<evidence type="ECO:0000313" key="3">
    <source>
        <dbReference type="WBParaSite" id="PSAMB.scaffold6052size10296.g27817.t1"/>
    </source>
</evidence>
<feature type="transmembrane region" description="Helical" evidence="1">
    <location>
        <begin position="81"/>
        <end position="99"/>
    </location>
</feature>
<proteinExistence type="predicted"/>
<protein>
    <submittedName>
        <fullName evidence="3">Uncharacterized protein</fullName>
    </submittedName>
</protein>
<evidence type="ECO:0000256" key="1">
    <source>
        <dbReference type="SAM" id="Phobius"/>
    </source>
</evidence>
<keyword evidence="1" id="KW-0472">Membrane</keyword>
<feature type="transmembrane region" description="Helical" evidence="1">
    <location>
        <begin position="7"/>
        <end position="23"/>
    </location>
</feature>
<keyword evidence="2" id="KW-1185">Reference proteome</keyword>
<keyword evidence="1" id="KW-1133">Transmembrane helix</keyword>
<organism evidence="2 3">
    <name type="scientific">Plectus sambesii</name>
    <dbReference type="NCBI Taxonomy" id="2011161"/>
    <lineage>
        <taxon>Eukaryota</taxon>
        <taxon>Metazoa</taxon>
        <taxon>Ecdysozoa</taxon>
        <taxon>Nematoda</taxon>
        <taxon>Chromadorea</taxon>
        <taxon>Plectida</taxon>
        <taxon>Plectina</taxon>
        <taxon>Plectoidea</taxon>
        <taxon>Plectidae</taxon>
        <taxon>Plectus</taxon>
    </lineage>
</organism>
<feature type="transmembrane region" description="Helical" evidence="1">
    <location>
        <begin position="111"/>
        <end position="130"/>
    </location>
</feature>
<reference evidence="3" key="1">
    <citation type="submission" date="2022-11" db="UniProtKB">
        <authorList>
            <consortium name="WormBaseParasite"/>
        </authorList>
    </citation>
    <scope>IDENTIFICATION</scope>
</reference>
<feature type="transmembrane region" description="Helical" evidence="1">
    <location>
        <begin position="46"/>
        <end position="69"/>
    </location>
</feature>
<evidence type="ECO:0000313" key="2">
    <source>
        <dbReference type="Proteomes" id="UP000887566"/>
    </source>
</evidence>
<accession>A0A914X1I0</accession>
<dbReference type="WBParaSite" id="PSAMB.scaffold6052size10296.g27817.t1">
    <property type="protein sequence ID" value="PSAMB.scaffold6052size10296.g27817.t1"/>
    <property type="gene ID" value="PSAMB.scaffold6052size10296.g27817"/>
</dbReference>